<accession>A0A081RK29</accession>
<feature type="compositionally biased region" description="Pro residues" evidence="6">
    <location>
        <begin position="628"/>
        <end position="643"/>
    </location>
</feature>
<organism evidence="9 10">
    <name type="scientific">Sphingobium chlorophenolicum</name>
    <dbReference type="NCBI Taxonomy" id="46429"/>
    <lineage>
        <taxon>Bacteria</taxon>
        <taxon>Pseudomonadati</taxon>
        <taxon>Pseudomonadota</taxon>
        <taxon>Alphaproteobacteria</taxon>
        <taxon>Sphingomonadales</taxon>
        <taxon>Sphingomonadaceae</taxon>
        <taxon>Sphingobium</taxon>
    </lineage>
</organism>
<reference evidence="9 10" key="1">
    <citation type="submission" date="2014-02" db="EMBL/GenBank/DDBJ databases">
        <title>Whole genome sequence of Sphingobium chlorophenolicum NBRC 16172.</title>
        <authorList>
            <person name="Gan H.M."/>
            <person name="Gan H.Y."/>
            <person name="Chew T.H."/>
            <person name="Savka M.A."/>
        </authorList>
    </citation>
    <scope>NUCLEOTIDE SEQUENCE [LARGE SCALE GENOMIC DNA]</scope>
    <source>
        <strain evidence="9 10">NBRC 16172</strain>
    </source>
</reference>
<proteinExistence type="predicted"/>
<dbReference type="RefSeq" id="WP_013846861.1">
    <property type="nucleotide sequence ID" value="NZ_JFHR01000001.1"/>
</dbReference>
<feature type="domain" description="Type IV secretion system coupling protein TraD DNA-binding" evidence="8">
    <location>
        <begin position="173"/>
        <end position="553"/>
    </location>
</feature>
<comment type="caution">
    <text evidence="9">The sequence shown here is derived from an EMBL/GenBank/DDBJ whole genome shotgun (WGS) entry which is preliminary data.</text>
</comment>
<dbReference type="CDD" id="cd01120">
    <property type="entry name" value="RecA-like_superfamily"/>
    <property type="match status" value="1"/>
</dbReference>
<dbReference type="eggNOG" id="COG3505">
    <property type="taxonomic scope" value="Bacteria"/>
</dbReference>
<evidence type="ECO:0000259" key="8">
    <source>
        <dbReference type="Pfam" id="PF10412"/>
    </source>
</evidence>
<dbReference type="Gene3D" id="3.40.50.300">
    <property type="entry name" value="P-loop containing nucleotide triphosphate hydrolases"/>
    <property type="match status" value="2"/>
</dbReference>
<name>A0A081RK29_SPHCR</name>
<dbReference type="EMBL" id="JFHR01000001">
    <property type="protein sequence ID" value="KEQ55552.1"/>
    <property type="molecule type" value="Genomic_DNA"/>
</dbReference>
<feature type="transmembrane region" description="Helical" evidence="7">
    <location>
        <begin position="115"/>
        <end position="137"/>
    </location>
</feature>
<dbReference type="Pfam" id="PF10412">
    <property type="entry name" value="TrwB_AAD_bind"/>
    <property type="match status" value="1"/>
</dbReference>
<keyword evidence="3 7" id="KW-0812">Transmembrane</keyword>
<dbReference type="CDD" id="cd01127">
    <property type="entry name" value="TrwB_TraG_TraD_VirD4"/>
    <property type="match status" value="1"/>
</dbReference>
<evidence type="ECO:0000313" key="9">
    <source>
        <dbReference type="EMBL" id="KEQ55552.1"/>
    </source>
</evidence>
<feature type="region of interest" description="Disordered" evidence="6">
    <location>
        <begin position="587"/>
        <end position="716"/>
    </location>
</feature>
<evidence type="ECO:0000313" key="10">
    <source>
        <dbReference type="Proteomes" id="UP000028411"/>
    </source>
</evidence>
<keyword evidence="5 7" id="KW-0472">Membrane</keyword>
<dbReference type="InterPro" id="IPR027417">
    <property type="entry name" value="P-loop_NTPase"/>
</dbReference>
<evidence type="ECO:0000256" key="4">
    <source>
        <dbReference type="ARBA" id="ARBA00022989"/>
    </source>
</evidence>
<dbReference type="SUPFAM" id="SSF52540">
    <property type="entry name" value="P-loop containing nucleoside triphosphate hydrolases"/>
    <property type="match status" value="1"/>
</dbReference>
<dbReference type="Proteomes" id="UP000028411">
    <property type="component" value="Unassembled WGS sequence"/>
</dbReference>
<dbReference type="PANTHER" id="PTHR37937:SF1">
    <property type="entry name" value="CONJUGATIVE TRANSFER: DNA TRANSPORT"/>
    <property type="match status" value="1"/>
</dbReference>
<dbReference type="PATRIC" id="fig|46429.4.peg.190"/>
<keyword evidence="4 7" id="KW-1133">Transmembrane helix</keyword>
<evidence type="ECO:0000256" key="1">
    <source>
        <dbReference type="ARBA" id="ARBA00004651"/>
    </source>
</evidence>
<gene>
    <name evidence="9" type="ORF">BV95_00191</name>
</gene>
<dbReference type="InterPro" id="IPR051539">
    <property type="entry name" value="T4SS-coupling_protein"/>
</dbReference>
<dbReference type="AlphaFoldDB" id="A0A081RK29"/>
<evidence type="ECO:0000256" key="6">
    <source>
        <dbReference type="SAM" id="MobiDB-lite"/>
    </source>
</evidence>
<evidence type="ECO:0000256" key="2">
    <source>
        <dbReference type="ARBA" id="ARBA00022475"/>
    </source>
</evidence>
<dbReference type="GO" id="GO:0005886">
    <property type="term" value="C:plasma membrane"/>
    <property type="evidence" value="ECO:0007669"/>
    <property type="project" value="UniProtKB-SubCell"/>
</dbReference>
<dbReference type="PANTHER" id="PTHR37937">
    <property type="entry name" value="CONJUGATIVE TRANSFER: DNA TRANSPORT"/>
    <property type="match status" value="1"/>
</dbReference>
<feature type="compositionally biased region" description="Basic and acidic residues" evidence="6">
    <location>
        <begin position="672"/>
        <end position="681"/>
    </location>
</feature>
<evidence type="ECO:0000256" key="5">
    <source>
        <dbReference type="ARBA" id="ARBA00023136"/>
    </source>
</evidence>
<dbReference type="InterPro" id="IPR019476">
    <property type="entry name" value="T4SS_TraD_DNA-bd"/>
</dbReference>
<keyword evidence="2" id="KW-1003">Cell membrane</keyword>
<evidence type="ECO:0000256" key="3">
    <source>
        <dbReference type="ARBA" id="ARBA00022692"/>
    </source>
</evidence>
<sequence>MSIFRNDTLGSWTRGGQAIVHNVRMTTQVFFQTVLAGLILWLMGTCWYAFEKSTDYQRFVLAKLVEATIKADAAPGTNDPVLFRTPDGRQYWTSADTLADSGVAKQALHKLEKDLIHGAAIAGVVALFGLVSAWFYFTRTGKGLGSNEYLRGARFGTASEVRRALRGQKKGALTIGGVAVPEAFEPEHILLVGAPGTGKTNLITTMLEGIRKQGKRAIVYDTAGSFVEKFYRPGRDILLNPLDKRTDIWSPWVDVPREYHYDQIAESTIPDKHGDPFWSKAARGTLVAVLRKLARQKHTLISVLLDRVLRSPLADLAAYVKGTDAAAFISAEGERTSAGVQAELASVMRSFAYLDDTEDGFSIRRWVEDEKDDSWLFVTVKADQLPSLRPLITVWLDIAISAIMSLTPDRDRRLYCVIDELPTLQKLPSLSDFLARARKYGGCGILGFQSYPQLTATYGKEDAAAITGYCSTWVALRANDSDTSELISKNLGRVEQVEANEGMSYGVNDMRDGVNLSRMQVTRPLVLDTEVTHLPNLSGFLRFGRNLPVVRFTDRFNPLPSIAAAFVERTEPPKRLPLGKAIISQAWAERRARQAREEAARRGQGPGHPDTPPSPGTGQGDLFTGEANPPPAREPTQEPPSLPDPQDAVPQDEVFGPTDHSDSGMTDEGAPIDDHPDEENRVATPIPLLGATRGTIRVRLDSHGRSEGPREKAKPA</sequence>
<feature type="compositionally biased region" description="Basic and acidic residues" evidence="6">
    <location>
        <begin position="588"/>
        <end position="601"/>
    </location>
</feature>
<feature type="transmembrane region" description="Helical" evidence="7">
    <location>
        <begin position="29"/>
        <end position="50"/>
    </location>
</feature>
<dbReference type="OrthoDB" id="102453at2"/>
<evidence type="ECO:0000256" key="7">
    <source>
        <dbReference type="SAM" id="Phobius"/>
    </source>
</evidence>
<feature type="compositionally biased region" description="Basic and acidic residues" evidence="6">
    <location>
        <begin position="698"/>
        <end position="716"/>
    </location>
</feature>
<protein>
    <submittedName>
        <fullName evidence="9">Conjugal transfer protein TraD</fullName>
    </submittedName>
</protein>
<comment type="subcellular location">
    <subcellularLocation>
        <location evidence="1">Cell membrane</location>
        <topology evidence="1">Multi-pass membrane protein</topology>
    </subcellularLocation>
</comment>